<dbReference type="InterPro" id="IPR027843">
    <property type="entry name" value="DUF4440"/>
</dbReference>
<dbReference type="PANTHER" id="PTHR31664:SF4">
    <property type="entry name" value="DUF4440 DOMAIN-CONTAINING PROTEIN"/>
    <property type="match status" value="1"/>
</dbReference>
<evidence type="ECO:0000259" key="1">
    <source>
        <dbReference type="Pfam" id="PF14534"/>
    </source>
</evidence>
<dbReference type="EMBL" id="BTSY01000005">
    <property type="protein sequence ID" value="GMT26601.1"/>
    <property type="molecule type" value="Genomic_DNA"/>
</dbReference>
<reference evidence="2" key="1">
    <citation type="submission" date="2023-10" db="EMBL/GenBank/DDBJ databases">
        <title>Genome assembly of Pristionchus species.</title>
        <authorList>
            <person name="Yoshida K."/>
            <person name="Sommer R.J."/>
        </authorList>
    </citation>
    <scope>NUCLEOTIDE SEQUENCE</scope>
    <source>
        <strain evidence="2">RS5133</strain>
    </source>
</reference>
<sequence>QNSEFGPIYDAMQERNVKAYEAGDVSAAAQMYDEHGVVVDKSNGKSYYGTEQIKEMIEGFIKIGKIEFKTPRKVIHDVGGDKFYVDVDFETTVIASGVVMKGSFTQLFEKRGDGYKCVYECFTMQM</sequence>
<dbReference type="Pfam" id="PF14534">
    <property type="entry name" value="DUF4440"/>
    <property type="match status" value="1"/>
</dbReference>
<protein>
    <recommendedName>
        <fullName evidence="1">DUF4440 domain-containing protein</fullName>
    </recommendedName>
</protein>
<dbReference type="Proteomes" id="UP001432322">
    <property type="component" value="Unassembled WGS sequence"/>
</dbReference>
<dbReference type="Gene3D" id="3.10.450.50">
    <property type="match status" value="1"/>
</dbReference>
<name>A0AAV5W753_9BILA</name>
<feature type="non-terminal residue" evidence="2">
    <location>
        <position position="1"/>
    </location>
</feature>
<comment type="caution">
    <text evidence="2">The sequence shown here is derived from an EMBL/GenBank/DDBJ whole genome shotgun (WGS) entry which is preliminary data.</text>
</comment>
<dbReference type="PANTHER" id="PTHR31664">
    <property type="entry name" value="PROTEIN CBG16427"/>
    <property type="match status" value="1"/>
</dbReference>
<proteinExistence type="predicted"/>
<dbReference type="InterPro" id="IPR032710">
    <property type="entry name" value="NTF2-like_dom_sf"/>
</dbReference>
<evidence type="ECO:0000313" key="2">
    <source>
        <dbReference type="EMBL" id="GMT26601.1"/>
    </source>
</evidence>
<dbReference type="AlphaFoldDB" id="A0AAV5W753"/>
<organism evidence="2 3">
    <name type="scientific">Pristionchus fissidentatus</name>
    <dbReference type="NCBI Taxonomy" id="1538716"/>
    <lineage>
        <taxon>Eukaryota</taxon>
        <taxon>Metazoa</taxon>
        <taxon>Ecdysozoa</taxon>
        <taxon>Nematoda</taxon>
        <taxon>Chromadorea</taxon>
        <taxon>Rhabditida</taxon>
        <taxon>Rhabditina</taxon>
        <taxon>Diplogasteromorpha</taxon>
        <taxon>Diplogasteroidea</taxon>
        <taxon>Neodiplogasteridae</taxon>
        <taxon>Pristionchus</taxon>
    </lineage>
</organism>
<gene>
    <name evidence="2" type="ORF">PFISCL1PPCAC_17898</name>
</gene>
<accession>A0AAV5W753</accession>
<feature type="domain" description="DUF4440" evidence="1">
    <location>
        <begin position="14"/>
        <end position="117"/>
    </location>
</feature>
<dbReference type="SUPFAM" id="SSF54427">
    <property type="entry name" value="NTF2-like"/>
    <property type="match status" value="1"/>
</dbReference>
<evidence type="ECO:0000313" key="3">
    <source>
        <dbReference type="Proteomes" id="UP001432322"/>
    </source>
</evidence>
<keyword evidence="3" id="KW-1185">Reference proteome</keyword>